<proteinExistence type="inferred from homology"/>
<dbReference type="AlphaFoldDB" id="A4BQN3"/>
<keyword evidence="2 4" id="KW-0378">Hydrolase</keyword>
<evidence type="ECO:0000256" key="2">
    <source>
        <dbReference type="ARBA" id="ARBA00022801"/>
    </source>
</evidence>
<comment type="similarity">
    <text evidence="4">Belongs to the Maf family. YhdE subfamily.</text>
</comment>
<dbReference type="PANTHER" id="PTHR43213">
    <property type="entry name" value="BIFUNCTIONAL DTTP/UTP PYROPHOSPHATASE/METHYLTRANSFERASE PROTEIN-RELATED"/>
    <property type="match status" value="1"/>
</dbReference>
<evidence type="ECO:0000259" key="5">
    <source>
        <dbReference type="PROSITE" id="PS51303"/>
    </source>
</evidence>
<dbReference type="NCBIfam" id="TIGR00172">
    <property type="entry name" value="maf"/>
    <property type="match status" value="1"/>
</dbReference>
<comment type="catalytic activity">
    <reaction evidence="4">
        <text>UTP + H2O = UMP + diphosphate + H(+)</text>
        <dbReference type="Rhea" id="RHEA:29395"/>
        <dbReference type="ChEBI" id="CHEBI:15377"/>
        <dbReference type="ChEBI" id="CHEBI:15378"/>
        <dbReference type="ChEBI" id="CHEBI:33019"/>
        <dbReference type="ChEBI" id="CHEBI:46398"/>
        <dbReference type="ChEBI" id="CHEBI:57865"/>
        <dbReference type="EC" id="3.6.1.9"/>
    </reaction>
</comment>
<comment type="function">
    <text evidence="4">Nucleoside triphosphate pyrophosphatase that hydrolyzes dTTP and UTP. May have a dual role in cell division arrest and in preventing the incorporation of modified nucleotides into cellular nucleic acids.</text>
</comment>
<dbReference type="GO" id="GO:0005737">
    <property type="term" value="C:cytoplasm"/>
    <property type="evidence" value="ECO:0007669"/>
    <property type="project" value="UniProtKB-SubCell"/>
</dbReference>
<feature type="site" description="Important for substrate specificity" evidence="4">
    <location>
        <position position="17"/>
    </location>
</feature>
<evidence type="ECO:0000313" key="7">
    <source>
        <dbReference type="Proteomes" id="UP000003374"/>
    </source>
</evidence>
<dbReference type="EMBL" id="AAOF01000005">
    <property type="protein sequence ID" value="EAR21883.1"/>
    <property type="molecule type" value="Genomic_DNA"/>
</dbReference>
<feature type="domain" description="PET" evidence="5">
    <location>
        <begin position="1"/>
        <end position="70"/>
    </location>
</feature>
<organism evidence="6 7">
    <name type="scientific">Nitrococcus mobilis Nb-231</name>
    <dbReference type="NCBI Taxonomy" id="314278"/>
    <lineage>
        <taxon>Bacteria</taxon>
        <taxon>Pseudomonadati</taxon>
        <taxon>Pseudomonadota</taxon>
        <taxon>Gammaproteobacteria</taxon>
        <taxon>Chromatiales</taxon>
        <taxon>Ectothiorhodospiraceae</taxon>
        <taxon>Nitrococcus</taxon>
    </lineage>
</organism>
<sequence>MESQALPDIYLASASPRRRQLLKQLGVHFAEVQQDIEETPQPRESPEVFVLRLALEKARAGLQALPEDQLRPVLGADTVVVIDDEVLGKPADEAQAMAMLRRLSGQVHRVLTGVALVTPDHEATRLSVSNVTFRPLQAEELHAYWRSGEPCDKAGGYAIQGRGGGFVAHLDGSYSGVMGLPLFEVGDLLAEFEIAYQRHWGSG</sequence>
<reference evidence="6 7" key="1">
    <citation type="submission" date="2006-02" db="EMBL/GenBank/DDBJ databases">
        <authorList>
            <person name="Waterbury J."/>
            <person name="Ferriera S."/>
            <person name="Johnson J."/>
            <person name="Kravitz S."/>
            <person name="Halpern A."/>
            <person name="Remington K."/>
            <person name="Beeson K."/>
            <person name="Tran B."/>
            <person name="Rogers Y.-H."/>
            <person name="Friedman R."/>
            <person name="Venter J.C."/>
        </authorList>
    </citation>
    <scope>NUCLEOTIDE SEQUENCE [LARGE SCALE GENOMIC DNA]</scope>
    <source>
        <strain evidence="6 7">Nb-231</strain>
    </source>
</reference>
<dbReference type="PROSITE" id="PS51303">
    <property type="entry name" value="PET"/>
    <property type="match status" value="1"/>
</dbReference>
<dbReference type="Gene3D" id="3.90.950.10">
    <property type="match status" value="1"/>
</dbReference>
<dbReference type="GO" id="GO:0008270">
    <property type="term" value="F:zinc ion binding"/>
    <property type="evidence" value="ECO:0007669"/>
    <property type="project" value="InterPro"/>
</dbReference>
<dbReference type="SUPFAM" id="SSF52972">
    <property type="entry name" value="ITPase-like"/>
    <property type="match status" value="1"/>
</dbReference>
<evidence type="ECO:0000313" key="6">
    <source>
        <dbReference type="EMBL" id="EAR21883.1"/>
    </source>
</evidence>
<evidence type="ECO:0000256" key="1">
    <source>
        <dbReference type="ARBA" id="ARBA00001968"/>
    </source>
</evidence>
<dbReference type="GO" id="GO:0036218">
    <property type="term" value="F:dTTP diphosphatase activity"/>
    <property type="evidence" value="ECO:0007669"/>
    <property type="project" value="RHEA"/>
</dbReference>
<feature type="active site" description="Proton acceptor" evidence="4">
    <location>
        <position position="77"/>
    </location>
</feature>
<comment type="subcellular location">
    <subcellularLocation>
        <location evidence="4">Cytoplasm</location>
    </subcellularLocation>
</comment>
<comment type="catalytic activity">
    <reaction evidence="4">
        <text>dTTP + H2O = dTMP + diphosphate + H(+)</text>
        <dbReference type="Rhea" id="RHEA:28534"/>
        <dbReference type="ChEBI" id="CHEBI:15377"/>
        <dbReference type="ChEBI" id="CHEBI:15378"/>
        <dbReference type="ChEBI" id="CHEBI:33019"/>
        <dbReference type="ChEBI" id="CHEBI:37568"/>
        <dbReference type="ChEBI" id="CHEBI:63528"/>
        <dbReference type="EC" id="3.6.1.9"/>
    </reaction>
</comment>
<gene>
    <name evidence="6" type="ORF">NB231_05831</name>
</gene>
<dbReference type="CDD" id="cd00555">
    <property type="entry name" value="Maf"/>
    <property type="match status" value="1"/>
</dbReference>
<dbReference type="InterPro" id="IPR003697">
    <property type="entry name" value="Maf-like"/>
</dbReference>
<dbReference type="HOGENOM" id="CLU_040416_2_1_6"/>
<dbReference type="GO" id="GO:0009117">
    <property type="term" value="P:nucleotide metabolic process"/>
    <property type="evidence" value="ECO:0007669"/>
    <property type="project" value="UniProtKB-KW"/>
</dbReference>
<evidence type="ECO:0000256" key="3">
    <source>
        <dbReference type="ARBA" id="ARBA00023080"/>
    </source>
</evidence>
<keyword evidence="3 4" id="KW-0546">Nucleotide metabolism</keyword>
<accession>A4BQN3</accession>
<keyword evidence="4" id="KW-0963">Cytoplasm</keyword>
<dbReference type="PANTHER" id="PTHR43213:SF5">
    <property type="entry name" value="BIFUNCTIONAL DTTP_UTP PYROPHOSPHATASE_METHYLTRANSFERASE PROTEIN-RELATED"/>
    <property type="match status" value="1"/>
</dbReference>
<dbReference type="RefSeq" id="WP_005000491.1">
    <property type="nucleotide sequence ID" value="NZ_CH672427.1"/>
</dbReference>
<comment type="caution">
    <text evidence="4">Lacks conserved residue(s) required for the propagation of feature annotation.</text>
</comment>
<protein>
    <recommendedName>
        <fullName evidence="4">dTTP/UTP pyrophosphatase</fullName>
        <shortName evidence="4">dTTPase/UTPase</shortName>
        <ecNumber evidence="4">3.6.1.9</ecNumber>
    </recommendedName>
    <alternativeName>
        <fullName evidence="4">Nucleoside triphosphate pyrophosphatase</fullName>
    </alternativeName>
    <alternativeName>
        <fullName evidence="4">Nucleotide pyrophosphatase</fullName>
        <shortName evidence="4">Nucleotide PPase</shortName>
    </alternativeName>
</protein>
<dbReference type="InterPro" id="IPR029001">
    <property type="entry name" value="ITPase-like_fam"/>
</dbReference>
<dbReference type="Pfam" id="PF02545">
    <property type="entry name" value="Maf"/>
    <property type="match status" value="1"/>
</dbReference>
<keyword evidence="7" id="KW-1185">Reference proteome</keyword>
<feature type="site" description="Important for substrate specificity" evidence="4">
    <location>
        <position position="78"/>
    </location>
</feature>
<dbReference type="InterPro" id="IPR010442">
    <property type="entry name" value="PET_domain"/>
</dbReference>
<dbReference type="GO" id="GO:0036221">
    <property type="term" value="F:UTP diphosphatase activity"/>
    <property type="evidence" value="ECO:0007669"/>
    <property type="project" value="RHEA"/>
</dbReference>
<dbReference type="eggNOG" id="COG0424">
    <property type="taxonomic scope" value="Bacteria"/>
</dbReference>
<comment type="cofactor">
    <cofactor evidence="1 4">
        <name>a divalent metal cation</name>
        <dbReference type="ChEBI" id="CHEBI:60240"/>
    </cofactor>
</comment>
<dbReference type="Proteomes" id="UP000003374">
    <property type="component" value="Unassembled WGS sequence"/>
</dbReference>
<dbReference type="HAMAP" id="MF_00528">
    <property type="entry name" value="Maf"/>
    <property type="match status" value="1"/>
</dbReference>
<dbReference type="STRING" id="314278.NB231_05831"/>
<name>A4BQN3_9GAMM</name>
<dbReference type="EC" id="3.6.1.9" evidence="4"/>
<evidence type="ECO:0000256" key="4">
    <source>
        <dbReference type="HAMAP-Rule" id="MF_00528"/>
    </source>
</evidence>
<feature type="site" description="Important for substrate specificity" evidence="4">
    <location>
        <position position="160"/>
    </location>
</feature>
<comment type="caution">
    <text evidence="6">The sequence shown here is derived from an EMBL/GenBank/DDBJ whole genome shotgun (WGS) entry which is preliminary data.</text>
</comment>
<dbReference type="PIRSF" id="PIRSF006305">
    <property type="entry name" value="Maf"/>
    <property type="match status" value="1"/>
</dbReference>